<dbReference type="Pfam" id="PF00069">
    <property type="entry name" value="Pkinase"/>
    <property type="match status" value="1"/>
</dbReference>
<dbReference type="Gramene" id="TraesSYM1D03G00512080.1">
    <property type="protein sequence ID" value="TraesSYM1D03G00512080.1.CDS1"/>
    <property type="gene ID" value="TraesSYM1D03G00512080"/>
</dbReference>
<feature type="binding site" evidence="9">
    <location>
        <position position="99"/>
    </location>
    <ligand>
        <name>ATP</name>
        <dbReference type="ChEBI" id="CHEBI:30616"/>
    </ligand>
</feature>
<keyword evidence="3" id="KW-0597">Phosphoprotein</keyword>
<keyword evidence="6" id="KW-0418">Kinase</keyword>
<keyword evidence="4" id="KW-0808">Transferase</keyword>
<dbReference type="Gramene" id="TraesCAD_scaffold_051804_01G000200.1">
    <property type="protein sequence ID" value="TraesCAD_scaffold_051804_01G000200.1"/>
    <property type="gene ID" value="TraesCAD_scaffold_051804_01G000200"/>
</dbReference>
<dbReference type="InterPro" id="IPR000719">
    <property type="entry name" value="Prot_kinase_dom"/>
</dbReference>
<dbReference type="Gramene" id="TraesLDM1D03G00507880.1">
    <property type="protein sequence ID" value="TraesLDM1D03G00507880.1.CDS1"/>
    <property type="gene ID" value="TraesLDM1D03G00507880"/>
</dbReference>
<dbReference type="InterPro" id="IPR017441">
    <property type="entry name" value="Protein_kinase_ATP_BS"/>
</dbReference>
<dbReference type="Proteomes" id="UP000815260">
    <property type="component" value="Chromosome 1D"/>
</dbReference>
<reference evidence="13" key="2">
    <citation type="submission" date="2020-03" db="EMBL/GenBank/DDBJ databases">
        <title>The second near-complete assembly of the hexaploid bread wheat (Triticum aestivum) genome.</title>
        <authorList>
            <person name="Zimin A.V."/>
            <person name="Puiu D."/>
            <person name="Shumante A."/>
            <person name="Alonge M."/>
            <person name="Salzberg S.L."/>
        </authorList>
    </citation>
    <scope>NUCLEOTIDE SEQUENCE</scope>
    <source>
        <tissue evidence="13">Leaf</tissue>
    </source>
</reference>
<evidence type="ECO:0000256" key="3">
    <source>
        <dbReference type="ARBA" id="ARBA00022553"/>
    </source>
</evidence>
<dbReference type="Gramene" id="TraesNOR1D03G00513070.1">
    <property type="protein sequence ID" value="TraesNOR1D03G00513070.1.CDS1"/>
    <property type="gene ID" value="TraesNOR1D03G00513070"/>
</dbReference>
<evidence type="ECO:0000256" key="8">
    <source>
        <dbReference type="ARBA" id="ARBA00049280"/>
    </source>
</evidence>
<dbReference type="EC" id="2.7.11.23" evidence="2"/>
<proteinExistence type="inferred from homology"/>
<sequence>MAKDDGAVTTIASRVASICAVIDHAVASETLSARRVAAISAMIHDVASAAEEGATRSTGKRRRMGSSRSYQETRRIGEGRFGVVLRARHRATGQTVALKGLRWTTRHSPGSEQLVGKLLREACFMAACGGHPSVVDLRGVARVPGTSDYAIVMEYVGPSLDQVVYDRMARLGRPFTEDEVRGVMRQLLAGADAMHERRIIHRDIKPSNVLVVYDGVGGDGDLVVKICDYGLAMSMVEQNADGAFLAAGTRSYMAPEMLLAKPRYDTRVDMWSLGCVMAEMLTGEVLFERADTMAGQLYKIFDVLGVPEKKKALKAFKSPFSFLAGEVKLWRQARRGGRLRELFPEKTLSKDGFKVLKGLLTCSPSKRLDAAAALRLPWFADTDDDHAPVAAAVSKSGGAAASIRALASHSWQMALSCFGRPVRSKAV</sequence>
<dbReference type="Gramene" id="TraesPARA_EIv1.0_0284650.1">
    <property type="protein sequence ID" value="TraesPARA_EIv1.0_0284650.1.CDS1"/>
    <property type="gene ID" value="TraesPARA_EIv1.0_0284650"/>
</dbReference>
<evidence type="ECO:0000256" key="2">
    <source>
        <dbReference type="ARBA" id="ARBA00012409"/>
    </source>
</evidence>
<evidence type="ECO:0000256" key="5">
    <source>
        <dbReference type="ARBA" id="ARBA00022741"/>
    </source>
</evidence>
<keyword evidence="10" id="KW-0723">Serine/threonine-protein kinase</keyword>
<evidence type="ECO:0000256" key="7">
    <source>
        <dbReference type="ARBA" id="ARBA00022840"/>
    </source>
</evidence>
<dbReference type="Gramene" id="TraesLAC1D03G00508310.1">
    <property type="protein sequence ID" value="TraesLAC1D03G00508310.1.CDS1"/>
    <property type="gene ID" value="TraesLAC1D03G00508310"/>
</dbReference>
<dbReference type="Gramene" id="TraesCLE_scaffold_052580_01G000400.1">
    <property type="protein sequence ID" value="TraesCLE_scaffold_052580_01G000400.1"/>
    <property type="gene ID" value="TraesCLE_scaffold_052580_01G000400"/>
</dbReference>
<name>A0A9R1DPD7_WHEAT</name>
<dbReference type="Gramene" id="TraesKAR1D01G0238460.1">
    <property type="protein sequence ID" value="cds.TraesKAR1D01G0238460.1"/>
    <property type="gene ID" value="TraesKAR1D01G0238460"/>
</dbReference>
<keyword evidence="5 9" id="KW-0547">Nucleotide-binding</keyword>
<dbReference type="Gene3D" id="3.30.200.20">
    <property type="entry name" value="Phosphorylase Kinase, domain 1"/>
    <property type="match status" value="1"/>
</dbReference>
<dbReference type="GO" id="GO:0005524">
    <property type="term" value="F:ATP binding"/>
    <property type="evidence" value="ECO:0007669"/>
    <property type="project" value="UniProtKB-UniRule"/>
</dbReference>
<dbReference type="SMART" id="SM00220">
    <property type="entry name" value="S_TKc"/>
    <property type="match status" value="1"/>
</dbReference>
<dbReference type="Gene3D" id="1.10.510.10">
    <property type="entry name" value="Transferase(Phosphotransferase) domain 1"/>
    <property type="match status" value="1"/>
</dbReference>
<comment type="similarity">
    <text evidence="1">Belongs to the protein kinase superfamily. CMGC Ser/Thr protein kinase family. CDC2/CDKX subfamily.</text>
</comment>
<reference evidence="13" key="1">
    <citation type="journal article" date="2017" name="Gigascience">
        <title>The first near-complete assembly of the hexaploid bread wheat genome, Triticum aestivum.</title>
        <authorList>
            <person name="Zimin A.V."/>
            <person name="Puiu D."/>
            <person name="Hall R."/>
            <person name="Kingan S."/>
            <person name="Clavijo B.J."/>
            <person name="Salzberg S.L."/>
        </authorList>
    </citation>
    <scope>NUCLEOTIDE SEQUENCE</scope>
    <source>
        <tissue evidence="13">Leaf</tissue>
    </source>
</reference>
<dbReference type="GO" id="GO:0008353">
    <property type="term" value="F:RNA polymerase II CTD heptapeptide repeat kinase activity"/>
    <property type="evidence" value="ECO:0007669"/>
    <property type="project" value="UniProtKB-EC"/>
</dbReference>
<keyword evidence="7 9" id="KW-0067">ATP-binding</keyword>
<dbReference type="PANTHER" id="PTHR24056:SF412">
    <property type="entry name" value="PROTEIN KINASE DOMAIN-CONTAINING PROTEIN"/>
    <property type="match status" value="1"/>
</dbReference>
<comment type="caution">
    <text evidence="13">The sequence shown here is derived from an EMBL/GenBank/DDBJ whole genome shotgun (WGS) entry which is preliminary data.</text>
</comment>
<dbReference type="PROSITE" id="PS00107">
    <property type="entry name" value="PROTEIN_KINASE_ATP"/>
    <property type="match status" value="1"/>
</dbReference>
<dbReference type="InterPro" id="IPR050108">
    <property type="entry name" value="CDK"/>
</dbReference>
<dbReference type="Gramene" id="TraesARI1D03G00510900.1">
    <property type="protein sequence ID" value="TraesARI1D03G00510900.1.CDS1"/>
    <property type="gene ID" value="TraesARI1D03G00510900"/>
</dbReference>
<dbReference type="Gramene" id="TraesJAG1D03G00504680.1">
    <property type="protein sequence ID" value="TraesJAG1D03G00504680.1.CDS1"/>
    <property type="gene ID" value="TraesJAG1D03G00504680"/>
</dbReference>
<evidence type="ECO:0000256" key="4">
    <source>
        <dbReference type="ARBA" id="ARBA00022679"/>
    </source>
</evidence>
<dbReference type="Gramene" id="TraesWEE_scaffold_045887_01G000400.1">
    <property type="protein sequence ID" value="TraesWEE_scaffold_045887_01G000400.1"/>
    <property type="gene ID" value="TraesWEE_scaffold_045887_01G000400"/>
</dbReference>
<evidence type="ECO:0000256" key="9">
    <source>
        <dbReference type="PROSITE-ProRule" id="PRU10141"/>
    </source>
</evidence>
<gene>
    <name evidence="13" type="ORF">CFC21_012116</name>
</gene>
<organism evidence="13">
    <name type="scientific">Triticum aestivum</name>
    <name type="common">Wheat</name>
    <dbReference type="NCBI Taxonomy" id="4565"/>
    <lineage>
        <taxon>Eukaryota</taxon>
        <taxon>Viridiplantae</taxon>
        <taxon>Streptophyta</taxon>
        <taxon>Embryophyta</taxon>
        <taxon>Tracheophyta</taxon>
        <taxon>Spermatophyta</taxon>
        <taxon>Magnoliopsida</taxon>
        <taxon>Liliopsida</taxon>
        <taxon>Poales</taxon>
        <taxon>Poaceae</taxon>
        <taxon>BOP clade</taxon>
        <taxon>Pooideae</taxon>
        <taxon>Triticodae</taxon>
        <taxon>Triticeae</taxon>
        <taxon>Triticinae</taxon>
        <taxon>Triticum</taxon>
    </lineage>
</organism>
<dbReference type="Gramene" id="TraesROB_scaffold_059479_01G000400.1">
    <property type="protein sequence ID" value="TraesROB_scaffold_059479_01G000400.1"/>
    <property type="gene ID" value="TraesROB_scaffold_059479_01G000400"/>
</dbReference>
<evidence type="ECO:0000256" key="11">
    <source>
        <dbReference type="SAM" id="MobiDB-lite"/>
    </source>
</evidence>
<dbReference type="Gramene" id="TraesSTA1D03G00503950.1">
    <property type="protein sequence ID" value="TraesSTA1D03G00503950.1.CDS1"/>
    <property type="gene ID" value="TraesSTA1D03G00503950"/>
</dbReference>
<dbReference type="Gramene" id="TraesMAC1D03G00504390.1">
    <property type="protein sequence ID" value="TraesMAC1D03G00504390.1.CDS1"/>
    <property type="gene ID" value="TraesMAC1D03G00504390"/>
</dbReference>
<evidence type="ECO:0000256" key="1">
    <source>
        <dbReference type="ARBA" id="ARBA00006485"/>
    </source>
</evidence>
<dbReference type="OrthoDB" id="667113at2759"/>
<dbReference type="PROSITE" id="PS00108">
    <property type="entry name" value="PROTEIN_KINASE_ST"/>
    <property type="match status" value="1"/>
</dbReference>
<accession>A0A9R1DPD7</accession>
<dbReference type="SUPFAM" id="SSF56112">
    <property type="entry name" value="Protein kinase-like (PK-like)"/>
    <property type="match status" value="1"/>
</dbReference>
<evidence type="ECO:0000259" key="12">
    <source>
        <dbReference type="PROSITE" id="PS50011"/>
    </source>
</evidence>
<comment type="catalytic activity">
    <reaction evidence="8">
        <text>[DNA-directed RNA polymerase] + ATP = phospho-[DNA-directed RNA polymerase] + ADP + H(+)</text>
        <dbReference type="Rhea" id="RHEA:10216"/>
        <dbReference type="Rhea" id="RHEA-COMP:11321"/>
        <dbReference type="Rhea" id="RHEA-COMP:11322"/>
        <dbReference type="ChEBI" id="CHEBI:15378"/>
        <dbReference type="ChEBI" id="CHEBI:30616"/>
        <dbReference type="ChEBI" id="CHEBI:43176"/>
        <dbReference type="ChEBI" id="CHEBI:68546"/>
        <dbReference type="ChEBI" id="CHEBI:456216"/>
        <dbReference type="EC" id="2.7.11.23"/>
    </reaction>
</comment>
<evidence type="ECO:0000313" key="13">
    <source>
        <dbReference type="EMBL" id="KAF6995656.1"/>
    </source>
</evidence>
<dbReference type="InterPro" id="IPR008271">
    <property type="entry name" value="Ser/Thr_kinase_AS"/>
</dbReference>
<protein>
    <recommendedName>
        <fullName evidence="2">[RNA-polymerase]-subunit kinase</fullName>
        <ecNumber evidence="2">2.7.11.23</ecNumber>
    </recommendedName>
</protein>
<dbReference type="InterPro" id="IPR011009">
    <property type="entry name" value="Kinase-like_dom_sf"/>
</dbReference>
<dbReference type="PANTHER" id="PTHR24056">
    <property type="entry name" value="CELL DIVISION PROTEIN KINASE"/>
    <property type="match status" value="1"/>
</dbReference>
<evidence type="ECO:0000256" key="10">
    <source>
        <dbReference type="RuleBase" id="RU000304"/>
    </source>
</evidence>
<dbReference type="PROSITE" id="PS50011">
    <property type="entry name" value="PROTEIN_KINASE_DOM"/>
    <property type="match status" value="1"/>
</dbReference>
<feature type="region of interest" description="Disordered" evidence="11">
    <location>
        <begin position="50"/>
        <end position="72"/>
    </location>
</feature>
<feature type="domain" description="Protein kinase" evidence="12">
    <location>
        <begin position="70"/>
        <end position="379"/>
    </location>
</feature>
<dbReference type="AlphaFoldDB" id="A0A9R1DPD7"/>
<dbReference type="Gramene" id="TraesJUL1D03G00508080.1">
    <property type="protein sequence ID" value="TraesJUL1D03G00508080.1.CDS1"/>
    <property type="gene ID" value="TraesJUL1D03G00508080"/>
</dbReference>
<evidence type="ECO:0000256" key="6">
    <source>
        <dbReference type="ARBA" id="ARBA00022777"/>
    </source>
</evidence>
<dbReference type="EMBL" id="CM022213">
    <property type="protein sequence ID" value="KAF6995656.1"/>
    <property type="molecule type" value="Genomic_DNA"/>
</dbReference>